<dbReference type="OrthoDB" id="1410704at2"/>
<dbReference type="PANTHER" id="PTHR43280:SF27">
    <property type="entry name" value="TRANSCRIPTIONAL REGULATOR MTLR"/>
    <property type="match status" value="1"/>
</dbReference>
<dbReference type="InterPro" id="IPR009057">
    <property type="entry name" value="Homeodomain-like_sf"/>
</dbReference>
<protein>
    <submittedName>
        <fullName evidence="5">Transcriptional regulator, AraC family</fullName>
    </submittedName>
</protein>
<evidence type="ECO:0000313" key="5">
    <source>
        <dbReference type="EMBL" id="SDX42172.1"/>
    </source>
</evidence>
<dbReference type="STRING" id="762486.SAMN05444411_105141"/>
<dbReference type="Gene3D" id="1.10.10.60">
    <property type="entry name" value="Homeodomain-like"/>
    <property type="match status" value="2"/>
</dbReference>
<dbReference type="GO" id="GO:0043565">
    <property type="term" value="F:sequence-specific DNA binding"/>
    <property type="evidence" value="ECO:0007669"/>
    <property type="project" value="InterPro"/>
</dbReference>
<dbReference type="PROSITE" id="PS00041">
    <property type="entry name" value="HTH_ARAC_FAMILY_1"/>
    <property type="match status" value="1"/>
</dbReference>
<dbReference type="InterPro" id="IPR011051">
    <property type="entry name" value="RmlC_Cupin_sf"/>
</dbReference>
<dbReference type="EMBL" id="FNNJ01000005">
    <property type="protein sequence ID" value="SDX42172.1"/>
    <property type="molecule type" value="Genomic_DNA"/>
</dbReference>
<dbReference type="PANTHER" id="PTHR43280">
    <property type="entry name" value="ARAC-FAMILY TRANSCRIPTIONAL REGULATOR"/>
    <property type="match status" value="1"/>
</dbReference>
<dbReference type="SUPFAM" id="SSF51182">
    <property type="entry name" value="RmlC-like cupins"/>
    <property type="match status" value="1"/>
</dbReference>
<dbReference type="AlphaFoldDB" id="A0A1H3BJP3"/>
<evidence type="ECO:0000256" key="2">
    <source>
        <dbReference type="ARBA" id="ARBA00023125"/>
    </source>
</evidence>
<dbReference type="InterPro" id="IPR018060">
    <property type="entry name" value="HTH_AraC"/>
</dbReference>
<keyword evidence="2" id="KW-0238">DNA-binding</keyword>
<dbReference type="Proteomes" id="UP000199595">
    <property type="component" value="Unassembled WGS sequence"/>
</dbReference>
<dbReference type="InterPro" id="IPR018062">
    <property type="entry name" value="HTH_AraC-typ_CS"/>
</dbReference>
<keyword evidence="3" id="KW-0804">Transcription</keyword>
<dbReference type="Gene3D" id="2.60.120.10">
    <property type="entry name" value="Jelly Rolls"/>
    <property type="match status" value="1"/>
</dbReference>
<keyword evidence="1" id="KW-0805">Transcription regulation</keyword>
<evidence type="ECO:0000259" key="4">
    <source>
        <dbReference type="PROSITE" id="PS01124"/>
    </source>
</evidence>
<dbReference type="GO" id="GO:0003700">
    <property type="term" value="F:DNA-binding transcription factor activity"/>
    <property type="evidence" value="ECO:0007669"/>
    <property type="project" value="InterPro"/>
</dbReference>
<dbReference type="Pfam" id="PF12833">
    <property type="entry name" value="HTH_18"/>
    <property type="match status" value="1"/>
</dbReference>
<dbReference type="SMART" id="SM00342">
    <property type="entry name" value="HTH_ARAC"/>
    <property type="match status" value="1"/>
</dbReference>
<proteinExistence type="predicted"/>
<evidence type="ECO:0000313" key="6">
    <source>
        <dbReference type="Proteomes" id="UP000199595"/>
    </source>
</evidence>
<keyword evidence="6" id="KW-1185">Reference proteome</keyword>
<dbReference type="SUPFAM" id="SSF46689">
    <property type="entry name" value="Homeodomain-like"/>
    <property type="match status" value="2"/>
</dbReference>
<dbReference type="CDD" id="cd06976">
    <property type="entry name" value="cupin_MtlR-like_N"/>
    <property type="match status" value="1"/>
</dbReference>
<dbReference type="InterPro" id="IPR014710">
    <property type="entry name" value="RmlC-like_jellyroll"/>
</dbReference>
<sequence>MKLVLKNSEASANTRLNILKKEVPCLDAAWHYHSQYELLYISRSTGIRFVGDSVSQFSPGDLVLVGPYLPHLWRNDANYYTGDDSVNVKTIITKFNKNFIGEGTFDNTEFSEINKMLDESKFGICFGNDTSRSLHNEIIELADLNPALQSIKLLEILNKLSTTNDRTILSSSDMRQYTSENSDRIDVVLKYISDNYASYIGLNDVAEIACMTTNSFCRFFKKMTNKSFTQFLNEVRIRNATRLLIQDNLPISEICYIVGYNSVTNFNKQFKQIMSCTPKAYRESI</sequence>
<dbReference type="RefSeq" id="WP_090123397.1">
    <property type="nucleotide sequence ID" value="NZ_FNNJ01000005.1"/>
</dbReference>
<dbReference type="PROSITE" id="PS01124">
    <property type="entry name" value="HTH_ARAC_FAMILY_2"/>
    <property type="match status" value="1"/>
</dbReference>
<gene>
    <name evidence="5" type="ORF">SAMN05444411_105141</name>
</gene>
<evidence type="ECO:0000256" key="1">
    <source>
        <dbReference type="ARBA" id="ARBA00023015"/>
    </source>
</evidence>
<accession>A0A1H3BJP3</accession>
<name>A0A1H3BJP3_9FLAO</name>
<feature type="domain" description="HTH araC/xylS-type" evidence="4">
    <location>
        <begin position="186"/>
        <end position="284"/>
    </location>
</feature>
<evidence type="ECO:0000256" key="3">
    <source>
        <dbReference type="ARBA" id="ARBA00023163"/>
    </source>
</evidence>
<reference evidence="5 6" key="1">
    <citation type="submission" date="2016-10" db="EMBL/GenBank/DDBJ databases">
        <authorList>
            <person name="de Groot N.N."/>
        </authorList>
    </citation>
    <scope>NUCLEOTIDE SEQUENCE [LARGE SCALE GENOMIC DNA]</scope>
    <source>
        <strain evidence="5 6">DSM 24956</strain>
    </source>
</reference>
<organism evidence="5 6">
    <name type="scientific">Lutibacter oricola</name>
    <dbReference type="NCBI Taxonomy" id="762486"/>
    <lineage>
        <taxon>Bacteria</taxon>
        <taxon>Pseudomonadati</taxon>
        <taxon>Bacteroidota</taxon>
        <taxon>Flavobacteriia</taxon>
        <taxon>Flavobacteriales</taxon>
        <taxon>Flavobacteriaceae</taxon>
        <taxon>Lutibacter</taxon>
    </lineage>
</organism>